<dbReference type="Proteomes" id="UP000186132">
    <property type="component" value="Unassembled WGS sequence"/>
</dbReference>
<reference evidence="6 7" key="1">
    <citation type="submission" date="2016-11" db="EMBL/GenBank/DDBJ databases">
        <authorList>
            <person name="Jaros S."/>
            <person name="Januszkiewicz K."/>
            <person name="Wedrychowicz H."/>
        </authorList>
    </citation>
    <scope>NUCLEOTIDE SEQUENCE [LARGE SCALE GENOMIC DNA]</scope>
    <source>
        <strain evidence="6 7">DSM 45627</strain>
    </source>
</reference>
<dbReference type="Pfam" id="PF16321">
    <property type="entry name" value="Ribosom_S30AE_C"/>
    <property type="match status" value="1"/>
</dbReference>
<keyword evidence="7" id="KW-1185">Reference proteome</keyword>
<dbReference type="InterPro" id="IPR032528">
    <property type="entry name" value="Ribosom_S30AE_C"/>
</dbReference>
<sequence>MTSVAGNMEIVVRGRNVVVPDHYRQHVEEKLAKLERYDQKIHRTDVELQHEKNPRQNGSCQHVEITCRTRGPVVRSEACAEDFYSALDLAADRLERRLRQAADRRRVHHGRRRPPSVAEATAALADTLDVAPETIVALDGAGGATGPVDGTGDVDGTGGVDGAGEAVDGLDGADGPGQVVREKEHPGTPMSVDEALFEMELVGHDFYLFKCAETGRPTVVYRRHAYDYGLLRLVE</sequence>
<evidence type="ECO:0000259" key="5">
    <source>
        <dbReference type="Pfam" id="PF16321"/>
    </source>
</evidence>
<dbReference type="SUPFAM" id="SSF69754">
    <property type="entry name" value="Ribosome binding protein Y (YfiA homologue)"/>
    <property type="match status" value="1"/>
</dbReference>
<dbReference type="Gene3D" id="3.30.160.100">
    <property type="entry name" value="Ribosome hibernation promotion factor-like"/>
    <property type="match status" value="1"/>
</dbReference>
<accession>A0A1M5EY87</accession>
<dbReference type="PANTHER" id="PTHR33231:SF1">
    <property type="entry name" value="30S RIBOSOMAL PROTEIN"/>
    <property type="match status" value="1"/>
</dbReference>
<dbReference type="NCBIfam" id="TIGR00741">
    <property type="entry name" value="yfiA"/>
    <property type="match status" value="1"/>
</dbReference>
<evidence type="ECO:0000256" key="3">
    <source>
        <dbReference type="HAMAP-Rule" id="MF_00839"/>
    </source>
</evidence>
<comment type="subunit">
    <text evidence="3">Interacts with 100S ribosomes.</text>
</comment>
<evidence type="ECO:0000256" key="4">
    <source>
        <dbReference type="SAM" id="MobiDB-lite"/>
    </source>
</evidence>
<gene>
    <name evidence="3" type="primary">hpf</name>
    <name evidence="6" type="ORF">SAMN05443575_1043</name>
</gene>
<dbReference type="EMBL" id="FQVU01000001">
    <property type="protein sequence ID" value="SHF84117.1"/>
    <property type="molecule type" value="Genomic_DNA"/>
</dbReference>
<dbReference type="InterPro" id="IPR034694">
    <property type="entry name" value="HPF_long/plastid"/>
</dbReference>
<proteinExistence type="inferred from homology"/>
<keyword evidence="1 3" id="KW-0963">Cytoplasm</keyword>
<dbReference type="InterPro" id="IPR036567">
    <property type="entry name" value="RHF-like"/>
</dbReference>
<keyword evidence="2 3" id="KW-0810">Translation regulation</keyword>
<dbReference type="InterPro" id="IPR038416">
    <property type="entry name" value="Ribosom_S30AE_C_sf"/>
</dbReference>
<dbReference type="AlphaFoldDB" id="A0A1M5EY87"/>
<dbReference type="HAMAP" id="MF_00839">
    <property type="entry name" value="HPF"/>
    <property type="match status" value="1"/>
</dbReference>
<dbReference type="InterPro" id="IPR003489">
    <property type="entry name" value="RHF/RaiA"/>
</dbReference>
<dbReference type="CDD" id="cd00552">
    <property type="entry name" value="RaiA"/>
    <property type="match status" value="1"/>
</dbReference>
<dbReference type="GO" id="GO:0045900">
    <property type="term" value="P:negative regulation of translational elongation"/>
    <property type="evidence" value="ECO:0007669"/>
    <property type="project" value="TreeGrafter"/>
</dbReference>
<evidence type="ECO:0000313" key="6">
    <source>
        <dbReference type="EMBL" id="SHF84117.1"/>
    </source>
</evidence>
<dbReference type="GO" id="GO:0043024">
    <property type="term" value="F:ribosomal small subunit binding"/>
    <property type="evidence" value="ECO:0007669"/>
    <property type="project" value="TreeGrafter"/>
</dbReference>
<comment type="similarity">
    <text evidence="3">Belongs to the HPF/YfiA ribosome-associated protein family. Long HPF subfamily.</text>
</comment>
<evidence type="ECO:0000313" key="7">
    <source>
        <dbReference type="Proteomes" id="UP000186132"/>
    </source>
</evidence>
<feature type="region of interest" description="Disordered" evidence="4">
    <location>
        <begin position="154"/>
        <end position="188"/>
    </location>
</feature>
<dbReference type="FunFam" id="3.30.505.50:FF:000002">
    <property type="entry name" value="Ribosome hibernation promoting factor"/>
    <property type="match status" value="1"/>
</dbReference>
<dbReference type="Pfam" id="PF02482">
    <property type="entry name" value="Ribosomal_S30AE"/>
    <property type="match status" value="1"/>
</dbReference>
<protein>
    <recommendedName>
        <fullName evidence="3">Ribosome hibernation promoting factor</fullName>
        <shortName evidence="3">HPF</shortName>
    </recommendedName>
</protein>
<evidence type="ECO:0000256" key="2">
    <source>
        <dbReference type="ARBA" id="ARBA00022845"/>
    </source>
</evidence>
<dbReference type="STRING" id="1206085.SAMN05443575_1043"/>
<dbReference type="InterPro" id="IPR050574">
    <property type="entry name" value="HPF/YfiA_ribosome-assoc"/>
</dbReference>
<dbReference type="Gene3D" id="3.30.505.50">
    <property type="entry name" value="Sigma 54 modulation/S30EA ribosomal protein, C-terminal domain"/>
    <property type="match status" value="1"/>
</dbReference>
<evidence type="ECO:0000256" key="1">
    <source>
        <dbReference type="ARBA" id="ARBA00022490"/>
    </source>
</evidence>
<dbReference type="GO" id="GO:0022627">
    <property type="term" value="C:cytosolic small ribosomal subunit"/>
    <property type="evidence" value="ECO:0007669"/>
    <property type="project" value="TreeGrafter"/>
</dbReference>
<organism evidence="6 7">
    <name type="scientific">Jatrophihabitans endophyticus</name>
    <dbReference type="NCBI Taxonomy" id="1206085"/>
    <lineage>
        <taxon>Bacteria</taxon>
        <taxon>Bacillati</taxon>
        <taxon>Actinomycetota</taxon>
        <taxon>Actinomycetes</taxon>
        <taxon>Jatrophihabitantales</taxon>
        <taxon>Jatrophihabitantaceae</taxon>
        <taxon>Jatrophihabitans</taxon>
    </lineage>
</organism>
<feature type="domain" description="Sigma 54 modulation/S30EA ribosomal protein C-terminal" evidence="5">
    <location>
        <begin position="177"/>
        <end position="230"/>
    </location>
</feature>
<comment type="subcellular location">
    <subcellularLocation>
        <location evidence="3">Cytoplasm</location>
    </subcellularLocation>
</comment>
<name>A0A1M5EY87_9ACTN</name>
<dbReference type="PANTHER" id="PTHR33231">
    <property type="entry name" value="30S RIBOSOMAL PROTEIN"/>
    <property type="match status" value="1"/>
</dbReference>
<comment type="function">
    <text evidence="3">Required for dimerization of active 70S ribosomes into 100S ribosomes in stationary phase; 100S ribosomes are translationally inactive and sometimes present during exponential growth.</text>
</comment>